<name>F4KUA4_HALH1</name>
<evidence type="ECO:0000256" key="1">
    <source>
        <dbReference type="ARBA" id="ARBA00022490"/>
    </source>
</evidence>
<keyword evidence="2 3" id="KW-0690">Ribosome biogenesis</keyword>
<dbReference type="Proteomes" id="UP000008461">
    <property type="component" value="Chromosome"/>
</dbReference>
<comment type="function">
    <text evidence="3">Required for maturation of 30S ribosomal subunits.</text>
</comment>
<keyword evidence="7" id="KW-1185">Reference proteome</keyword>
<dbReference type="InterPro" id="IPR003728">
    <property type="entry name" value="Ribosome_maturation_RimP"/>
</dbReference>
<dbReference type="GO" id="GO:0000028">
    <property type="term" value="P:ribosomal small subunit assembly"/>
    <property type="evidence" value="ECO:0007669"/>
    <property type="project" value="TreeGrafter"/>
</dbReference>
<dbReference type="Pfam" id="PF17384">
    <property type="entry name" value="DUF150_C"/>
    <property type="match status" value="1"/>
</dbReference>
<gene>
    <name evidence="3" type="primary">rimP</name>
    <name evidence="6" type="ordered locus">Halhy_3327</name>
</gene>
<feature type="domain" description="Ribosome maturation factor RimP N-terminal" evidence="4">
    <location>
        <begin position="21"/>
        <end position="81"/>
    </location>
</feature>
<sequence>MITEKIEALLQEKYQEPEFADCFTIEIKQEGGNRLEVFVDSDSGMQFEKCQRISRFLEAHLDTNGWLGEVYTLEVSSPGIERPLKFARQYLRNIGRTFEVRLSAGETKTGVLKAVNPESIVLEEEIKWKEGKKNMKGTVQTVIPFEHIAKAIVKISFS</sequence>
<dbReference type="InterPro" id="IPR028989">
    <property type="entry name" value="RimP_N"/>
</dbReference>
<dbReference type="EMBL" id="CP002691">
    <property type="protein sequence ID" value="AEE51186.1"/>
    <property type="molecule type" value="Genomic_DNA"/>
</dbReference>
<dbReference type="OrthoDB" id="9789702at2"/>
<dbReference type="RefSeq" id="WP_013765727.1">
    <property type="nucleotide sequence ID" value="NC_015510.1"/>
</dbReference>
<proteinExistence type="inferred from homology"/>
<dbReference type="AlphaFoldDB" id="F4KUA4"/>
<dbReference type="CDD" id="cd01734">
    <property type="entry name" value="YlxS_C"/>
    <property type="match status" value="1"/>
</dbReference>
<reference key="2">
    <citation type="submission" date="2011-04" db="EMBL/GenBank/DDBJ databases">
        <title>Complete sequence of chromosome of Haliscomenobacter hydrossis DSM 1100.</title>
        <authorList>
            <consortium name="US DOE Joint Genome Institute (JGI-PGF)"/>
            <person name="Lucas S."/>
            <person name="Han J."/>
            <person name="Lapidus A."/>
            <person name="Bruce D."/>
            <person name="Goodwin L."/>
            <person name="Pitluck S."/>
            <person name="Peters L."/>
            <person name="Kyrpides N."/>
            <person name="Mavromatis K."/>
            <person name="Ivanova N."/>
            <person name="Ovchinnikova G."/>
            <person name="Pagani I."/>
            <person name="Daligault H."/>
            <person name="Detter J.C."/>
            <person name="Han C."/>
            <person name="Land M."/>
            <person name="Hauser L."/>
            <person name="Markowitz V."/>
            <person name="Cheng J.-F."/>
            <person name="Hugenholtz P."/>
            <person name="Woyke T."/>
            <person name="Wu D."/>
            <person name="Verbarg S."/>
            <person name="Frueling A."/>
            <person name="Brambilla E."/>
            <person name="Klenk H.-P."/>
            <person name="Eisen J.A."/>
        </authorList>
    </citation>
    <scope>NUCLEOTIDE SEQUENCE</scope>
    <source>
        <strain>DSM 1100</strain>
    </source>
</reference>
<reference evidence="6 7" key="1">
    <citation type="journal article" date="2011" name="Stand. Genomic Sci.">
        <title>Complete genome sequence of Haliscomenobacter hydrossis type strain (O).</title>
        <authorList>
            <consortium name="US DOE Joint Genome Institute (JGI-PGF)"/>
            <person name="Daligault H."/>
            <person name="Lapidus A."/>
            <person name="Zeytun A."/>
            <person name="Nolan M."/>
            <person name="Lucas S."/>
            <person name="Del Rio T.G."/>
            <person name="Tice H."/>
            <person name="Cheng J.F."/>
            <person name="Tapia R."/>
            <person name="Han C."/>
            <person name="Goodwin L."/>
            <person name="Pitluck S."/>
            <person name="Liolios K."/>
            <person name="Pagani I."/>
            <person name="Ivanova N."/>
            <person name="Huntemann M."/>
            <person name="Mavromatis K."/>
            <person name="Mikhailova N."/>
            <person name="Pati A."/>
            <person name="Chen A."/>
            <person name="Palaniappan K."/>
            <person name="Land M."/>
            <person name="Hauser L."/>
            <person name="Brambilla E.M."/>
            <person name="Rohde M."/>
            <person name="Verbarg S."/>
            <person name="Goker M."/>
            <person name="Bristow J."/>
            <person name="Eisen J.A."/>
            <person name="Markowitz V."/>
            <person name="Hugenholtz P."/>
            <person name="Kyrpides N.C."/>
            <person name="Klenk H.P."/>
            <person name="Woyke T."/>
        </authorList>
    </citation>
    <scope>NUCLEOTIDE SEQUENCE [LARGE SCALE GENOMIC DNA]</scope>
    <source>
        <strain evidence="7">ATCC 27775 / DSM 1100 / LMG 10767 / O</strain>
    </source>
</reference>
<dbReference type="SUPFAM" id="SSF75420">
    <property type="entry name" value="YhbC-like, N-terminal domain"/>
    <property type="match status" value="1"/>
</dbReference>
<organism evidence="6 7">
    <name type="scientific">Haliscomenobacter hydrossis (strain ATCC 27775 / DSM 1100 / LMG 10767 / O)</name>
    <dbReference type="NCBI Taxonomy" id="760192"/>
    <lineage>
        <taxon>Bacteria</taxon>
        <taxon>Pseudomonadati</taxon>
        <taxon>Bacteroidota</taxon>
        <taxon>Saprospiria</taxon>
        <taxon>Saprospirales</taxon>
        <taxon>Haliscomenobacteraceae</taxon>
        <taxon>Haliscomenobacter</taxon>
    </lineage>
</organism>
<dbReference type="GO" id="GO:0005829">
    <property type="term" value="C:cytosol"/>
    <property type="evidence" value="ECO:0007669"/>
    <property type="project" value="TreeGrafter"/>
</dbReference>
<protein>
    <recommendedName>
        <fullName evidence="3">Ribosome maturation factor RimP</fullName>
    </recommendedName>
</protein>
<evidence type="ECO:0000313" key="6">
    <source>
        <dbReference type="EMBL" id="AEE51186.1"/>
    </source>
</evidence>
<evidence type="ECO:0000256" key="2">
    <source>
        <dbReference type="ARBA" id="ARBA00022517"/>
    </source>
</evidence>
<dbReference type="STRING" id="760192.Halhy_3327"/>
<dbReference type="KEGG" id="hhy:Halhy_3327"/>
<evidence type="ECO:0000259" key="5">
    <source>
        <dbReference type="Pfam" id="PF17384"/>
    </source>
</evidence>
<dbReference type="PANTHER" id="PTHR33867">
    <property type="entry name" value="RIBOSOME MATURATION FACTOR RIMP"/>
    <property type="match status" value="1"/>
</dbReference>
<dbReference type="HAMAP" id="MF_01077">
    <property type="entry name" value="RimP"/>
    <property type="match status" value="1"/>
</dbReference>
<feature type="domain" description="Ribosome maturation factor RimP C-terminal" evidence="5">
    <location>
        <begin position="84"/>
        <end position="156"/>
    </location>
</feature>
<dbReference type="InterPro" id="IPR028998">
    <property type="entry name" value="RimP_C"/>
</dbReference>
<evidence type="ECO:0000256" key="3">
    <source>
        <dbReference type="HAMAP-Rule" id="MF_01077"/>
    </source>
</evidence>
<dbReference type="eggNOG" id="COG0779">
    <property type="taxonomic scope" value="Bacteria"/>
</dbReference>
<dbReference type="Pfam" id="PF02576">
    <property type="entry name" value="RimP_N"/>
    <property type="match status" value="1"/>
</dbReference>
<dbReference type="GO" id="GO:0006412">
    <property type="term" value="P:translation"/>
    <property type="evidence" value="ECO:0007669"/>
    <property type="project" value="TreeGrafter"/>
</dbReference>
<accession>F4KUA4</accession>
<dbReference type="InterPro" id="IPR035956">
    <property type="entry name" value="RimP_N_sf"/>
</dbReference>
<dbReference type="Gene3D" id="3.30.300.70">
    <property type="entry name" value="RimP-like superfamily, N-terminal"/>
    <property type="match status" value="1"/>
</dbReference>
<comment type="similarity">
    <text evidence="3">Belongs to the RimP family.</text>
</comment>
<comment type="subcellular location">
    <subcellularLocation>
        <location evidence="3">Cytoplasm</location>
    </subcellularLocation>
</comment>
<evidence type="ECO:0000313" key="7">
    <source>
        <dbReference type="Proteomes" id="UP000008461"/>
    </source>
</evidence>
<dbReference type="PANTHER" id="PTHR33867:SF1">
    <property type="entry name" value="RIBOSOME MATURATION FACTOR RIMP"/>
    <property type="match status" value="1"/>
</dbReference>
<evidence type="ECO:0000259" key="4">
    <source>
        <dbReference type="Pfam" id="PF02576"/>
    </source>
</evidence>
<keyword evidence="1 3" id="KW-0963">Cytoplasm</keyword>
<dbReference type="HOGENOM" id="CLU_070525_3_1_10"/>